<dbReference type="Gene3D" id="3.15.10.30">
    <property type="entry name" value="Haemolymph juvenile hormone binding protein"/>
    <property type="match status" value="1"/>
</dbReference>
<dbReference type="PANTHER" id="PTHR11008:SF9">
    <property type="entry name" value="PROTEIN TAKEOUT-LIKE PROTEIN"/>
    <property type="match status" value="1"/>
</dbReference>
<feature type="chain" id="PRO_5013211633" evidence="2">
    <location>
        <begin position="20"/>
        <end position="300"/>
    </location>
</feature>
<feature type="compositionally biased region" description="Acidic residues" evidence="1">
    <location>
        <begin position="26"/>
        <end position="41"/>
    </location>
</feature>
<organism evidence="3 4">
    <name type="scientific">Folsomia candida</name>
    <name type="common">Springtail</name>
    <dbReference type="NCBI Taxonomy" id="158441"/>
    <lineage>
        <taxon>Eukaryota</taxon>
        <taxon>Metazoa</taxon>
        <taxon>Ecdysozoa</taxon>
        <taxon>Arthropoda</taxon>
        <taxon>Hexapoda</taxon>
        <taxon>Collembola</taxon>
        <taxon>Entomobryomorpha</taxon>
        <taxon>Isotomoidea</taxon>
        <taxon>Isotomidae</taxon>
        <taxon>Proisotominae</taxon>
        <taxon>Folsomia</taxon>
    </lineage>
</organism>
<evidence type="ECO:0000256" key="1">
    <source>
        <dbReference type="SAM" id="MobiDB-lite"/>
    </source>
</evidence>
<dbReference type="OrthoDB" id="8194225at2759"/>
<evidence type="ECO:0000313" key="4">
    <source>
        <dbReference type="Proteomes" id="UP000198287"/>
    </source>
</evidence>
<sequence length="300" mass="33646">MSHIKILILIVSCTIFASAATSSSSEEIDDDDWFNSIEDEGNNGTSVDNKSAAQKQIRWDRQSLCSHDPVTSIILKLILDAQLKMQKGDNSTGLMPLDPLRIPELVMGEERERSDGSVRPPPISANLEDIYIQNLSKFNITGITADLSKMFINISLFMETASITGTGRLKIGPIKLPVFGKGTFSFRLEGLDAFLACSFASHPNGTNYLKEFDYGFTMKKLYIDFTPPHRVGGLFRNPLLTPSGPLASLRATIFNRLEDRLHSRLQKRGADEISKRMGKWKIREEIMEEMLNHSVYCYFG</sequence>
<dbReference type="PANTHER" id="PTHR11008">
    <property type="entry name" value="PROTEIN TAKEOUT-LIKE PROTEIN"/>
    <property type="match status" value="1"/>
</dbReference>
<evidence type="ECO:0000256" key="2">
    <source>
        <dbReference type="SAM" id="SignalP"/>
    </source>
</evidence>
<keyword evidence="4" id="KW-1185">Reference proteome</keyword>
<accession>A0A226DIH0</accession>
<dbReference type="EMBL" id="LNIX01000019">
    <property type="protein sequence ID" value="OXA44778.1"/>
    <property type="molecule type" value="Genomic_DNA"/>
</dbReference>
<gene>
    <name evidence="3" type="ORF">Fcan01_20913</name>
</gene>
<feature type="signal peptide" evidence="2">
    <location>
        <begin position="1"/>
        <end position="19"/>
    </location>
</feature>
<protein>
    <submittedName>
        <fullName evidence="3">Uncharacterized protein</fullName>
    </submittedName>
</protein>
<feature type="compositionally biased region" description="Polar residues" evidence="1">
    <location>
        <begin position="42"/>
        <end position="51"/>
    </location>
</feature>
<dbReference type="Proteomes" id="UP000198287">
    <property type="component" value="Unassembled WGS sequence"/>
</dbReference>
<proteinExistence type="predicted"/>
<dbReference type="InterPro" id="IPR010562">
    <property type="entry name" value="Haemolymph_juvenile_hormone-bd"/>
</dbReference>
<dbReference type="InterPro" id="IPR038606">
    <property type="entry name" value="To_sf"/>
</dbReference>
<reference evidence="3 4" key="1">
    <citation type="submission" date="2015-12" db="EMBL/GenBank/DDBJ databases">
        <title>The genome of Folsomia candida.</title>
        <authorList>
            <person name="Faddeeva A."/>
            <person name="Derks M.F."/>
            <person name="Anvar Y."/>
            <person name="Smit S."/>
            <person name="Van Straalen N."/>
            <person name="Roelofs D."/>
        </authorList>
    </citation>
    <scope>NUCLEOTIDE SEQUENCE [LARGE SCALE GENOMIC DNA]</scope>
    <source>
        <strain evidence="3 4">VU population</strain>
        <tissue evidence="3">Whole body</tissue>
    </source>
</reference>
<feature type="region of interest" description="Disordered" evidence="1">
    <location>
        <begin position="26"/>
        <end position="51"/>
    </location>
</feature>
<dbReference type="AlphaFoldDB" id="A0A226DIH0"/>
<name>A0A226DIH0_FOLCA</name>
<dbReference type="Pfam" id="PF06585">
    <property type="entry name" value="JHBP"/>
    <property type="match status" value="1"/>
</dbReference>
<keyword evidence="2" id="KW-0732">Signal</keyword>
<comment type="caution">
    <text evidence="3">The sequence shown here is derived from an EMBL/GenBank/DDBJ whole genome shotgun (WGS) entry which is preliminary data.</text>
</comment>
<evidence type="ECO:0000313" key="3">
    <source>
        <dbReference type="EMBL" id="OXA44778.1"/>
    </source>
</evidence>